<gene>
    <name evidence="1" type="ORF">KFL_000070300</name>
</gene>
<sequence>MTSQKLPPNHDFWRQRIERGREMGLESELGKKALEAGRNLDLDGVRAHVESLVSCVFGPSEIYEELLREIGDAHIVLIGEATHGSREFYEERANITKILIEEKGFSLVVCEADLVNMARVDRYIRGDSLDGSAAAALSGFSHYPLWIWRNKEVESFVEWARRYNEKVFLKDSLNGCAVSIHGFDLHGLYKSLEVVIEYLEKRDPEAAERAKKRYSGFAPFAPDAHQYGFATSGGRGQACEDDVTLVLAELQDMGRPAAAAAAAGGGHRCQDDEYFFAMQNAIVVKEAEEYYRTIYESYESAWIIRDRHMFNALVALKEHCEAMCGRSCKVVVWAHNCHVSDARATEIAWDWNQINTGQLCKEKFGDEAFSIGFSTFGGTVTAAPAWGEPGRCVRLSSPAPGTFECILEQVSPARFLLDSRRAEPNDIVLMKRSIGLVYREDAEADNYYRARVFQQYDRMIHIGRTTAVEPLDKESASEEIEEADEMPHTYPFGI</sequence>
<dbReference type="EMBL" id="DF236956">
    <property type="protein sequence ID" value="GAQ78060.1"/>
    <property type="molecule type" value="Genomic_DNA"/>
</dbReference>
<dbReference type="Gene3D" id="1.20.1440.30">
    <property type="entry name" value="Biosynthetic Protein domain"/>
    <property type="match status" value="1"/>
</dbReference>
<dbReference type="PANTHER" id="PTHR31299">
    <property type="entry name" value="ESTERASE, PUTATIVE (AFU_ORTHOLOGUE AFUA_1G05850)-RELATED"/>
    <property type="match status" value="1"/>
</dbReference>
<dbReference type="OMA" id="EWISENA"/>
<dbReference type="InterPro" id="IPR014622">
    <property type="entry name" value="UCP036794_erythomycin"/>
</dbReference>
<dbReference type="InterPro" id="IPR052036">
    <property type="entry name" value="Hydrolase/PRTase-associated"/>
</dbReference>
<evidence type="ECO:0000313" key="2">
    <source>
        <dbReference type="Proteomes" id="UP000054558"/>
    </source>
</evidence>
<keyword evidence="2" id="KW-1185">Reference proteome</keyword>
<dbReference type="CDD" id="cd14728">
    <property type="entry name" value="Ere-like"/>
    <property type="match status" value="1"/>
</dbReference>
<protein>
    <recommendedName>
        <fullName evidence="3">Erythromycin esterase</fullName>
    </recommendedName>
</protein>
<accession>A0A1Y1HHZ7</accession>
<dbReference type="PANTHER" id="PTHR31299:SF0">
    <property type="entry name" value="ESTERASE, PUTATIVE (AFU_ORTHOLOGUE AFUA_1G05850)-RELATED"/>
    <property type="match status" value="1"/>
</dbReference>
<dbReference type="SUPFAM" id="SSF159501">
    <property type="entry name" value="EreA/ChaN-like"/>
    <property type="match status" value="1"/>
</dbReference>
<dbReference type="Pfam" id="PF05139">
    <property type="entry name" value="Erythro_esteras"/>
    <property type="match status" value="1"/>
</dbReference>
<evidence type="ECO:0008006" key="3">
    <source>
        <dbReference type="Google" id="ProtNLM"/>
    </source>
</evidence>
<dbReference type="Gene3D" id="3.30.1870.10">
    <property type="entry name" value="EreA-like, domain 2"/>
    <property type="match status" value="1"/>
</dbReference>
<dbReference type="GO" id="GO:0046677">
    <property type="term" value="P:response to antibiotic"/>
    <property type="evidence" value="ECO:0007669"/>
    <property type="project" value="InterPro"/>
</dbReference>
<proteinExistence type="predicted"/>
<dbReference type="PIRSF" id="PIRSF036794">
    <property type="entry name" value="UCP_erythr_ester"/>
    <property type="match status" value="1"/>
</dbReference>
<organism evidence="1 2">
    <name type="scientific">Klebsormidium nitens</name>
    <name type="common">Green alga</name>
    <name type="synonym">Ulothrix nitens</name>
    <dbReference type="NCBI Taxonomy" id="105231"/>
    <lineage>
        <taxon>Eukaryota</taxon>
        <taxon>Viridiplantae</taxon>
        <taxon>Streptophyta</taxon>
        <taxon>Klebsormidiophyceae</taxon>
        <taxon>Klebsormidiales</taxon>
        <taxon>Klebsormidiaceae</taxon>
        <taxon>Klebsormidium</taxon>
    </lineage>
</organism>
<reference evidence="1 2" key="1">
    <citation type="journal article" date="2014" name="Nat. Commun.">
        <title>Klebsormidium flaccidum genome reveals primary factors for plant terrestrial adaptation.</title>
        <authorList>
            <person name="Hori K."/>
            <person name="Maruyama F."/>
            <person name="Fujisawa T."/>
            <person name="Togashi T."/>
            <person name="Yamamoto N."/>
            <person name="Seo M."/>
            <person name="Sato S."/>
            <person name="Yamada T."/>
            <person name="Mori H."/>
            <person name="Tajima N."/>
            <person name="Moriyama T."/>
            <person name="Ikeuchi M."/>
            <person name="Watanabe M."/>
            <person name="Wada H."/>
            <person name="Kobayashi K."/>
            <person name="Saito M."/>
            <person name="Masuda T."/>
            <person name="Sasaki-Sekimoto Y."/>
            <person name="Mashiguchi K."/>
            <person name="Awai K."/>
            <person name="Shimojima M."/>
            <person name="Masuda S."/>
            <person name="Iwai M."/>
            <person name="Nobusawa T."/>
            <person name="Narise T."/>
            <person name="Kondo S."/>
            <person name="Saito H."/>
            <person name="Sato R."/>
            <person name="Murakawa M."/>
            <person name="Ihara Y."/>
            <person name="Oshima-Yamada Y."/>
            <person name="Ohtaka K."/>
            <person name="Satoh M."/>
            <person name="Sonobe K."/>
            <person name="Ishii M."/>
            <person name="Ohtani R."/>
            <person name="Kanamori-Sato M."/>
            <person name="Honoki R."/>
            <person name="Miyazaki D."/>
            <person name="Mochizuki H."/>
            <person name="Umetsu J."/>
            <person name="Higashi K."/>
            <person name="Shibata D."/>
            <person name="Kamiya Y."/>
            <person name="Sato N."/>
            <person name="Nakamura Y."/>
            <person name="Tabata S."/>
            <person name="Ida S."/>
            <person name="Kurokawa K."/>
            <person name="Ohta H."/>
        </authorList>
    </citation>
    <scope>NUCLEOTIDE SEQUENCE [LARGE SCALE GENOMIC DNA]</scope>
    <source>
        <strain evidence="1 2">NIES-2285</strain>
    </source>
</reference>
<dbReference type="OrthoDB" id="413649at2759"/>
<dbReference type="Gene3D" id="3.40.1660.10">
    <property type="entry name" value="EreA-like (biosynthetic domain)"/>
    <property type="match status" value="1"/>
</dbReference>
<name>A0A1Y1HHZ7_KLENI</name>
<dbReference type="AlphaFoldDB" id="A0A1Y1HHZ7"/>
<dbReference type="InterPro" id="IPR007815">
    <property type="entry name" value="Emycin_Estase"/>
</dbReference>
<dbReference type="Proteomes" id="UP000054558">
    <property type="component" value="Unassembled WGS sequence"/>
</dbReference>
<evidence type="ECO:0000313" key="1">
    <source>
        <dbReference type="EMBL" id="GAQ78060.1"/>
    </source>
</evidence>